<evidence type="ECO:0000256" key="1">
    <source>
        <dbReference type="ARBA" id="ARBA00004167"/>
    </source>
</evidence>
<organism evidence="24 25">
    <name type="scientific">Pyrus ussuriensis x Pyrus communis</name>
    <dbReference type="NCBI Taxonomy" id="2448454"/>
    <lineage>
        <taxon>Eukaryota</taxon>
        <taxon>Viridiplantae</taxon>
        <taxon>Streptophyta</taxon>
        <taxon>Embryophyta</taxon>
        <taxon>Tracheophyta</taxon>
        <taxon>Spermatophyta</taxon>
        <taxon>Magnoliopsida</taxon>
        <taxon>eudicotyledons</taxon>
        <taxon>Gunneridae</taxon>
        <taxon>Pentapetalae</taxon>
        <taxon>rosids</taxon>
        <taxon>fabids</taxon>
        <taxon>Rosales</taxon>
        <taxon>Rosaceae</taxon>
        <taxon>Amygdaloideae</taxon>
        <taxon>Maleae</taxon>
        <taxon>Pyrus</taxon>
    </lineage>
</organism>
<evidence type="ECO:0000256" key="17">
    <source>
        <dbReference type="ARBA" id="ARBA00048679"/>
    </source>
</evidence>
<name>A0A5N5FK90_9ROSA</name>
<feature type="transmembrane region" description="Helical" evidence="21">
    <location>
        <begin position="77"/>
        <end position="98"/>
    </location>
</feature>
<dbReference type="InterPro" id="IPR001611">
    <property type="entry name" value="Leu-rich_rpt"/>
</dbReference>
<comment type="subcellular location">
    <subcellularLocation>
        <location evidence="1">Membrane</location>
        <topology evidence="1">Single-pass membrane protein</topology>
    </subcellularLocation>
</comment>
<dbReference type="InterPro" id="IPR000719">
    <property type="entry name" value="Prot_kinase_dom"/>
</dbReference>
<comment type="catalytic activity">
    <reaction evidence="17">
        <text>L-seryl-[protein] + ATP = O-phospho-L-seryl-[protein] + ADP + H(+)</text>
        <dbReference type="Rhea" id="RHEA:17989"/>
        <dbReference type="Rhea" id="RHEA-COMP:9863"/>
        <dbReference type="Rhea" id="RHEA-COMP:11604"/>
        <dbReference type="ChEBI" id="CHEBI:15378"/>
        <dbReference type="ChEBI" id="CHEBI:29999"/>
        <dbReference type="ChEBI" id="CHEBI:30616"/>
        <dbReference type="ChEBI" id="CHEBI:83421"/>
        <dbReference type="ChEBI" id="CHEBI:456216"/>
        <dbReference type="EC" id="2.7.11.1"/>
    </reaction>
</comment>
<evidence type="ECO:0000313" key="25">
    <source>
        <dbReference type="Proteomes" id="UP000327157"/>
    </source>
</evidence>
<evidence type="ECO:0000256" key="8">
    <source>
        <dbReference type="ARBA" id="ARBA00022729"/>
    </source>
</evidence>
<dbReference type="EMBL" id="SMOL01000695">
    <property type="protein sequence ID" value="KAB2602121.1"/>
    <property type="molecule type" value="Genomic_DNA"/>
</dbReference>
<dbReference type="PROSITE" id="PS51450">
    <property type="entry name" value="LRR"/>
    <property type="match status" value="1"/>
</dbReference>
<protein>
    <recommendedName>
        <fullName evidence="2">non-specific serine/threonine protein kinase</fullName>
        <ecNumber evidence="2">2.7.11.1</ecNumber>
    </recommendedName>
</protein>
<keyword evidence="15 24" id="KW-0675">Receptor</keyword>
<dbReference type="InterPro" id="IPR024788">
    <property type="entry name" value="Malectin-like_Carb-bd_dom"/>
</dbReference>
<evidence type="ECO:0000256" key="4">
    <source>
        <dbReference type="ARBA" id="ARBA00022553"/>
    </source>
</evidence>
<feature type="region of interest" description="Disordered" evidence="20">
    <location>
        <begin position="1684"/>
        <end position="1718"/>
    </location>
</feature>
<dbReference type="InterPro" id="IPR001245">
    <property type="entry name" value="Ser-Thr/Tyr_kinase_cat_dom"/>
</dbReference>
<dbReference type="SUPFAM" id="SSF52058">
    <property type="entry name" value="L domain-like"/>
    <property type="match status" value="1"/>
</dbReference>
<proteinExistence type="predicted"/>
<evidence type="ECO:0000256" key="14">
    <source>
        <dbReference type="ARBA" id="ARBA00023136"/>
    </source>
</evidence>
<evidence type="ECO:0000259" key="22">
    <source>
        <dbReference type="PROSITE" id="PS50011"/>
    </source>
</evidence>
<dbReference type="FunFam" id="3.30.200.20:FF:000178">
    <property type="entry name" value="serine/threonine-protein kinase PBS1-like"/>
    <property type="match status" value="1"/>
</dbReference>
<evidence type="ECO:0000256" key="12">
    <source>
        <dbReference type="ARBA" id="ARBA00022840"/>
    </source>
</evidence>
<evidence type="ECO:0000256" key="21">
    <source>
        <dbReference type="SAM" id="Phobius"/>
    </source>
</evidence>
<dbReference type="OrthoDB" id="1882297at2759"/>
<feature type="transmembrane region" description="Helical" evidence="21">
    <location>
        <begin position="1087"/>
        <end position="1112"/>
    </location>
</feature>
<dbReference type="SMART" id="SM00220">
    <property type="entry name" value="S_TKc"/>
    <property type="match status" value="1"/>
</dbReference>
<keyword evidence="3" id="KW-0723">Serine/threonine-protein kinase</keyword>
<dbReference type="Gene3D" id="3.30.200.20">
    <property type="entry name" value="Phosphorylase Kinase, domain 1"/>
    <property type="match status" value="1"/>
</dbReference>
<comment type="catalytic activity">
    <reaction evidence="16">
        <text>L-threonyl-[protein] + ATP = O-phospho-L-threonyl-[protein] + ADP + H(+)</text>
        <dbReference type="Rhea" id="RHEA:46608"/>
        <dbReference type="Rhea" id="RHEA-COMP:11060"/>
        <dbReference type="Rhea" id="RHEA-COMP:11605"/>
        <dbReference type="ChEBI" id="CHEBI:15378"/>
        <dbReference type="ChEBI" id="CHEBI:30013"/>
        <dbReference type="ChEBI" id="CHEBI:30616"/>
        <dbReference type="ChEBI" id="CHEBI:61977"/>
        <dbReference type="ChEBI" id="CHEBI:456216"/>
        <dbReference type="EC" id="2.7.11.1"/>
    </reaction>
</comment>
<gene>
    <name evidence="24" type="ORF">D8674_003126</name>
</gene>
<evidence type="ECO:0000256" key="10">
    <source>
        <dbReference type="ARBA" id="ARBA00022741"/>
    </source>
</evidence>
<keyword evidence="7 21" id="KW-0812">Transmembrane</keyword>
<dbReference type="Gene3D" id="1.10.510.10">
    <property type="entry name" value="Transferase(Phosphotransferase) domain 1"/>
    <property type="match status" value="1"/>
</dbReference>
<evidence type="ECO:0000256" key="20">
    <source>
        <dbReference type="SAM" id="MobiDB-lite"/>
    </source>
</evidence>
<dbReference type="Pfam" id="PF13855">
    <property type="entry name" value="LRR_8"/>
    <property type="match status" value="1"/>
</dbReference>
<keyword evidence="6" id="KW-0808">Transferase</keyword>
<feature type="domain" description="Protein kinase" evidence="22">
    <location>
        <begin position="693"/>
        <end position="968"/>
    </location>
</feature>
<evidence type="ECO:0000256" key="6">
    <source>
        <dbReference type="ARBA" id="ARBA00022679"/>
    </source>
</evidence>
<dbReference type="EC" id="2.7.11.1" evidence="2"/>
<reference evidence="24 25" key="3">
    <citation type="submission" date="2019-11" db="EMBL/GenBank/DDBJ databases">
        <title>A de novo genome assembly of a pear dwarfing rootstock.</title>
        <authorList>
            <person name="Wang F."/>
            <person name="Wang J."/>
            <person name="Li S."/>
            <person name="Zhang Y."/>
            <person name="Fang M."/>
            <person name="Ma L."/>
            <person name="Zhao Y."/>
            <person name="Jiang S."/>
        </authorList>
    </citation>
    <scope>NUCLEOTIDE SEQUENCE [LARGE SCALE GENOMIC DNA]</scope>
    <source>
        <strain evidence="24">S2</strain>
        <tissue evidence="24">Leaf</tissue>
    </source>
</reference>
<dbReference type="GO" id="GO:0005524">
    <property type="term" value="F:ATP binding"/>
    <property type="evidence" value="ECO:0007669"/>
    <property type="project" value="UniProtKB-UniRule"/>
</dbReference>
<keyword evidence="11 24" id="KW-0418">Kinase</keyword>
<dbReference type="InterPro" id="IPR017441">
    <property type="entry name" value="Protein_kinase_ATP_BS"/>
</dbReference>
<dbReference type="SUPFAM" id="SSF56112">
    <property type="entry name" value="Protein kinase-like (PK-like)"/>
    <property type="match status" value="1"/>
</dbReference>
<evidence type="ECO:0000256" key="19">
    <source>
        <dbReference type="SAM" id="Coils"/>
    </source>
</evidence>
<dbReference type="FunFam" id="1.10.510.10:FF:000146">
    <property type="entry name" value="LRR receptor-like serine/threonine-protein kinase IOS1"/>
    <property type="match status" value="1"/>
</dbReference>
<dbReference type="PROSITE" id="PS51775">
    <property type="entry name" value="GTD_BINDING"/>
    <property type="match status" value="1"/>
</dbReference>
<evidence type="ECO:0000256" key="16">
    <source>
        <dbReference type="ARBA" id="ARBA00047899"/>
    </source>
</evidence>
<feature type="compositionally biased region" description="Basic and acidic residues" evidence="20">
    <location>
        <begin position="1684"/>
        <end position="1710"/>
    </location>
</feature>
<dbReference type="PROSITE" id="PS00107">
    <property type="entry name" value="PROTEIN_KINASE_ATP"/>
    <property type="match status" value="1"/>
</dbReference>
<evidence type="ECO:0000256" key="9">
    <source>
        <dbReference type="ARBA" id="ARBA00022737"/>
    </source>
</evidence>
<feature type="coiled-coil region" evidence="19">
    <location>
        <begin position="1358"/>
        <end position="1385"/>
    </location>
</feature>
<dbReference type="Gene3D" id="2.60.120.430">
    <property type="entry name" value="Galactose-binding lectin"/>
    <property type="match status" value="1"/>
</dbReference>
<evidence type="ECO:0000313" key="24">
    <source>
        <dbReference type="EMBL" id="KAB2602121.1"/>
    </source>
</evidence>
<dbReference type="GO" id="GO:0080115">
    <property type="term" value="F:myosin XI tail binding"/>
    <property type="evidence" value="ECO:0007669"/>
    <property type="project" value="UniProtKB-ARBA"/>
</dbReference>
<evidence type="ECO:0000259" key="23">
    <source>
        <dbReference type="PROSITE" id="PS51775"/>
    </source>
</evidence>
<sequence>MAPTNRWLQIPEGWELDKREGNHVKDSNANKPNNGAIFKFGENPSLGQNPKPLMIEQDKYFGLLWFLKIANFRGSEFMDLHCLWVGICLFFGFSLVALCDQDGFLSLICGGTADYTDSSSISWIPDSAYIATGNITNVDYIEGTSSSSVPVRYFPISQGRNCYKLPVTNVSSLVLVRAQFVYKNYDGHRKPPSFSVSLGTAIVSTVDLLKNDPWTEEFVWPVDKDTVSFCLHEIAGRGAPVISTLEVRPLPQEAYTSGMEDFPNKSLRKNYRINCGYTNGTLRYPLDPYDRIWDADQSFSPFHTSTEFKTQLSFNFSALKEAPPAAILQTARVLARRDMLTYTFPLDTLADYYIVLYFAGILPVFPSFDILINGAVVQSNYTIRSSEVRTLYFKQRGIKSLNVTLKTISFYPQVNAIEVYEILDVPEEASSTTVSALQVIQQSTGLDLGWQDDPCSPKSWDQIGCEGNIVTSLELPGISLRSISAAIGDLLDLKTLDLHNTSLAGEIQNLGSLTRLEKLNLSFNRLTSFGTELENLVSLQILDLQNNTLQGIVPDSLGELEELHLLNLENNKLQGTLPLSLNRESLEIRTSGNLCLSFSTMSCNDPSSNSSIEAPQVTLFPRKKHTEHSHVAIILGAIGGALLALAIFVFLLVFLHMKKRRTEMTCAAREVADMRNWNAARVFTYKEIKAATNNFKEVLGRGSFGCVYLGKLSDRKMVAVKVRFDKSQLGADSFINEVRLLSGISHQNLVGLEGFCHEAKQQILVYEYLPGGSLANHLYGQKSKKVSLSWVRRLKIAVDAAKGLDYLHNGNEPRVIHRDVKCSNILLDKEMNAKVCDFGLSKQVMQAEATHVTTVVKGTAGYIDPEYYSTQQLTEKSDVYSFGVVLLELICGREPLSHSGTPDSFNLVLWAKPYLQAGAYEIVDESLQGTFDAESMRKAALVAIKSVERDASQRPTIAEVLAELKEAFSIQLSYLASRDISYKHKCCSILITRNHSHHECWSIVKHTPKYKVLPSGPQVELNKTPLHKLTIEESPLEMPLETQEIPRPVGKKVVKKTAARGSFSNNDIQIQPWTLAGLIRAFLDLGLAYFLLCVSAFMFFASKWLRIFWVYLPCPCNGVFGYRNRDLCLHKLLIDRPVGTIHDVHKLVKSRFPFDVIWSPDQRCNLNRKLIRDVNCENGVHELEGEADSSPFSSPRLQNLVDRESGYDAKGKRVMTLKKRAGIRRSRRAAPEYGRLSSYYPSDSSRLVARIFPFPCDDRNTREMSGESSVAIAGREDYVKVSTGDDVAESMCQSSELSGLFGASKEVDVSNTQEKAPVVGNETDKFRVLEEALEKEKAACATLYLELEKERAAAASAADEAMAMIARLQKDKASIEMEVRQYQRMIEEKFVYDEEEMDALKEILLRREMENHFLEKEVESYRQMSVLGNERSDAALSDMLCESGKTPSPSLDPNTDAQLMLKQTADSKSNCMAIENIANSTSQYEASFVEKQIHPKEHDSLEKCVLSERGEKVHMDNVMCQEMTTEAAQAHIGTEENLHCDEEVPQSDGDLQRNLHGSMLDIEPAVYDVHVVDGKTELWKEESRSSLYTALDGSQDFAHTFGAAGVSSSELLQGFPSTSQVDTEPFIPSSLDMHCGLPMLDSSRCKTLVIDSMKNSLSTVNSERSKIDTEVELVMEKLQILEERKEKLTTSSSEHGERQKTPSKCLEEIGTHSARLSR</sequence>
<dbReference type="Gene3D" id="3.80.10.10">
    <property type="entry name" value="Ribonuclease Inhibitor"/>
    <property type="match status" value="1"/>
</dbReference>
<dbReference type="InterPro" id="IPR008271">
    <property type="entry name" value="Ser/Thr_kinase_AS"/>
</dbReference>
<feature type="domain" description="GTD-binding" evidence="23">
    <location>
        <begin position="1324"/>
        <end position="1422"/>
    </location>
</feature>
<dbReference type="Pfam" id="PF12819">
    <property type="entry name" value="Malectin_like"/>
    <property type="match status" value="1"/>
</dbReference>
<dbReference type="InterPro" id="IPR032675">
    <property type="entry name" value="LRR_dom_sf"/>
</dbReference>
<evidence type="ECO:0000256" key="11">
    <source>
        <dbReference type="ARBA" id="ARBA00022777"/>
    </source>
</evidence>
<keyword evidence="13 21" id="KW-1133">Transmembrane helix</keyword>
<dbReference type="PANTHER" id="PTHR45631">
    <property type="entry name" value="OS07G0107800 PROTEIN-RELATED"/>
    <property type="match status" value="1"/>
</dbReference>
<keyword evidence="14 21" id="KW-0472">Membrane</keyword>
<dbReference type="PROSITE" id="PS00108">
    <property type="entry name" value="PROTEIN_KINASE_ST"/>
    <property type="match status" value="1"/>
</dbReference>
<dbReference type="GO" id="GO:0016020">
    <property type="term" value="C:membrane"/>
    <property type="evidence" value="ECO:0007669"/>
    <property type="project" value="UniProtKB-SubCell"/>
</dbReference>
<dbReference type="CDD" id="cd14066">
    <property type="entry name" value="STKc_IRAK"/>
    <property type="match status" value="1"/>
</dbReference>
<dbReference type="InterPro" id="IPR003591">
    <property type="entry name" value="Leu-rich_rpt_typical-subtyp"/>
</dbReference>
<comment type="caution">
    <text evidence="24">The sequence shown here is derived from an EMBL/GenBank/DDBJ whole genome shotgun (WGS) entry which is preliminary data.</text>
</comment>
<feature type="transmembrane region" description="Helical" evidence="21">
    <location>
        <begin position="631"/>
        <end position="655"/>
    </location>
</feature>
<dbReference type="SMART" id="SM00369">
    <property type="entry name" value="LRR_TYP"/>
    <property type="match status" value="2"/>
</dbReference>
<evidence type="ECO:0000256" key="5">
    <source>
        <dbReference type="ARBA" id="ARBA00022614"/>
    </source>
</evidence>
<dbReference type="InterPro" id="IPR011009">
    <property type="entry name" value="Kinase-like_dom_sf"/>
</dbReference>
<accession>A0A5N5FK90</accession>
<reference evidence="24 25" key="1">
    <citation type="submission" date="2019-09" db="EMBL/GenBank/DDBJ databases">
        <authorList>
            <person name="Ou C."/>
        </authorList>
    </citation>
    <scope>NUCLEOTIDE SEQUENCE [LARGE SCALE GENOMIC DNA]</scope>
    <source>
        <strain evidence="24">S2</strain>
        <tissue evidence="24">Leaf</tissue>
    </source>
</reference>
<evidence type="ECO:0000256" key="7">
    <source>
        <dbReference type="ARBA" id="ARBA00022692"/>
    </source>
</evidence>
<dbReference type="PROSITE" id="PS50011">
    <property type="entry name" value="PROTEIN_KINASE_DOM"/>
    <property type="match status" value="1"/>
</dbReference>
<keyword evidence="10 18" id="KW-0547">Nucleotide-binding</keyword>
<evidence type="ECO:0000256" key="15">
    <source>
        <dbReference type="ARBA" id="ARBA00023170"/>
    </source>
</evidence>
<dbReference type="PANTHER" id="PTHR45631:SF21">
    <property type="entry name" value="PROTEIN KINASE DOMAIN-CONTAINING PROTEIN"/>
    <property type="match status" value="1"/>
</dbReference>
<keyword evidence="8" id="KW-0732">Signal</keyword>
<dbReference type="Pfam" id="PF04576">
    <property type="entry name" value="Zein-binding"/>
    <property type="match status" value="1"/>
</dbReference>
<dbReference type="GO" id="GO:0004674">
    <property type="term" value="F:protein serine/threonine kinase activity"/>
    <property type="evidence" value="ECO:0007669"/>
    <property type="project" value="UniProtKB-KW"/>
</dbReference>
<evidence type="ECO:0000256" key="18">
    <source>
        <dbReference type="PROSITE-ProRule" id="PRU10141"/>
    </source>
</evidence>
<evidence type="ECO:0000256" key="3">
    <source>
        <dbReference type="ARBA" id="ARBA00022527"/>
    </source>
</evidence>
<keyword evidence="4" id="KW-0597">Phosphoprotein</keyword>
<keyword evidence="5" id="KW-0433">Leucine-rich repeat</keyword>
<keyword evidence="9" id="KW-0677">Repeat</keyword>
<dbReference type="Proteomes" id="UP000327157">
    <property type="component" value="Chromosome 10"/>
</dbReference>
<evidence type="ECO:0000256" key="2">
    <source>
        <dbReference type="ARBA" id="ARBA00012513"/>
    </source>
</evidence>
<dbReference type="InterPro" id="IPR007656">
    <property type="entry name" value="GTD-bd"/>
</dbReference>
<reference evidence="25" key="2">
    <citation type="submission" date="2019-10" db="EMBL/GenBank/DDBJ databases">
        <title>A de novo genome assembly of a pear dwarfing rootstock.</title>
        <authorList>
            <person name="Wang F."/>
            <person name="Wang J."/>
            <person name="Li S."/>
            <person name="Zhang Y."/>
            <person name="Fang M."/>
            <person name="Ma L."/>
            <person name="Zhao Y."/>
            <person name="Jiang S."/>
        </authorList>
    </citation>
    <scope>NUCLEOTIDE SEQUENCE [LARGE SCALE GENOMIC DNA]</scope>
</reference>
<keyword evidence="19" id="KW-0175">Coiled coil</keyword>
<keyword evidence="12 18" id="KW-0067">ATP-binding</keyword>
<keyword evidence="25" id="KW-1185">Reference proteome</keyword>
<dbReference type="Pfam" id="PF07714">
    <property type="entry name" value="PK_Tyr_Ser-Thr"/>
    <property type="match status" value="1"/>
</dbReference>
<feature type="binding site" evidence="18">
    <location>
        <position position="721"/>
    </location>
    <ligand>
        <name>ATP</name>
        <dbReference type="ChEBI" id="CHEBI:30616"/>
    </ligand>
</feature>
<evidence type="ECO:0000256" key="13">
    <source>
        <dbReference type="ARBA" id="ARBA00022989"/>
    </source>
</evidence>